<dbReference type="SMART" id="SM00924">
    <property type="entry name" value="MgtE_N"/>
    <property type="match status" value="1"/>
</dbReference>
<dbReference type="InterPro" id="IPR006669">
    <property type="entry name" value="MgtE_transporter"/>
</dbReference>
<dbReference type="PROSITE" id="PS51371">
    <property type="entry name" value="CBS"/>
    <property type="match status" value="2"/>
</dbReference>
<dbReference type="Gene3D" id="1.25.60.10">
    <property type="entry name" value="MgtE N-terminal domain-like"/>
    <property type="match status" value="1"/>
</dbReference>
<evidence type="ECO:0000256" key="8">
    <source>
        <dbReference type="PROSITE-ProRule" id="PRU00703"/>
    </source>
</evidence>
<comment type="subcellular location">
    <subcellularLocation>
        <location evidence="9">Cell membrane</location>
        <topology evidence="9">Multi-pass membrane protein</topology>
    </subcellularLocation>
    <subcellularLocation>
        <location evidence="1">Membrane</location>
        <topology evidence="1">Multi-pass membrane protein</topology>
    </subcellularLocation>
</comment>
<dbReference type="GO" id="GO:0015095">
    <property type="term" value="F:magnesium ion transmembrane transporter activity"/>
    <property type="evidence" value="ECO:0007669"/>
    <property type="project" value="UniProtKB-UniRule"/>
</dbReference>
<evidence type="ECO:0000256" key="4">
    <source>
        <dbReference type="ARBA" id="ARBA00022692"/>
    </source>
</evidence>
<keyword evidence="3 9" id="KW-0813">Transport</keyword>
<evidence type="ECO:0000256" key="9">
    <source>
        <dbReference type="RuleBase" id="RU362011"/>
    </source>
</evidence>
<dbReference type="PANTHER" id="PTHR43773">
    <property type="entry name" value="MAGNESIUM TRANSPORTER MGTE"/>
    <property type="match status" value="1"/>
</dbReference>
<evidence type="ECO:0000256" key="3">
    <source>
        <dbReference type="ARBA" id="ARBA00022448"/>
    </source>
</evidence>
<dbReference type="Pfam" id="PF01769">
    <property type="entry name" value="MgtE"/>
    <property type="match status" value="1"/>
</dbReference>
<dbReference type="GO" id="GO:0005886">
    <property type="term" value="C:plasma membrane"/>
    <property type="evidence" value="ECO:0007669"/>
    <property type="project" value="UniProtKB-SubCell"/>
</dbReference>
<evidence type="ECO:0000256" key="7">
    <source>
        <dbReference type="ARBA" id="ARBA00023136"/>
    </source>
</evidence>
<dbReference type="EMBL" id="DYVE01000182">
    <property type="protein sequence ID" value="HJG28378.1"/>
    <property type="molecule type" value="Genomic_DNA"/>
</dbReference>
<name>A0A921LQW6_9FIRM</name>
<evidence type="ECO:0000313" key="12">
    <source>
        <dbReference type="Proteomes" id="UP000782880"/>
    </source>
</evidence>
<keyword evidence="5 9" id="KW-0460">Magnesium</keyword>
<dbReference type="SUPFAM" id="SSF54631">
    <property type="entry name" value="CBS-domain pair"/>
    <property type="match status" value="1"/>
</dbReference>
<feature type="domain" description="CBS" evidence="10">
    <location>
        <begin position="139"/>
        <end position="203"/>
    </location>
</feature>
<keyword evidence="9" id="KW-0479">Metal-binding</keyword>
<dbReference type="PANTHER" id="PTHR43773:SF1">
    <property type="entry name" value="MAGNESIUM TRANSPORTER MGTE"/>
    <property type="match status" value="1"/>
</dbReference>
<dbReference type="Proteomes" id="UP000782880">
    <property type="component" value="Unassembled WGS sequence"/>
</dbReference>
<organism evidence="11 12">
    <name type="scientific">Subdoligranulum variabile</name>
    <dbReference type="NCBI Taxonomy" id="214851"/>
    <lineage>
        <taxon>Bacteria</taxon>
        <taxon>Bacillati</taxon>
        <taxon>Bacillota</taxon>
        <taxon>Clostridia</taxon>
        <taxon>Eubacteriales</taxon>
        <taxon>Oscillospiraceae</taxon>
        <taxon>Subdoligranulum</taxon>
    </lineage>
</organism>
<evidence type="ECO:0000256" key="1">
    <source>
        <dbReference type="ARBA" id="ARBA00004141"/>
    </source>
</evidence>
<keyword evidence="4 9" id="KW-0812">Transmembrane</keyword>
<dbReference type="InterPro" id="IPR006668">
    <property type="entry name" value="Mg_transptr_MgtE_intracell_dom"/>
</dbReference>
<dbReference type="GO" id="GO:0046872">
    <property type="term" value="F:metal ion binding"/>
    <property type="evidence" value="ECO:0007669"/>
    <property type="project" value="UniProtKB-KW"/>
</dbReference>
<keyword evidence="9" id="KW-1003">Cell membrane</keyword>
<feature type="domain" description="CBS" evidence="10">
    <location>
        <begin position="204"/>
        <end position="260"/>
    </location>
</feature>
<dbReference type="Gene3D" id="1.10.357.20">
    <property type="entry name" value="SLC41 divalent cation transporters, integral membrane domain"/>
    <property type="match status" value="1"/>
</dbReference>
<dbReference type="SUPFAM" id="SSF161093">
    <property type="entry name" value="MgtE membrane domain-like"/>
    <property type="match status" value="1"/>
</dbReference>
<feature type="transmembrane region" description="Helical" evidence="9">
    <location>
        <begin position="424"/>
        <end position="446"/>
    </location>
</feature>
<reference evidence="11" key="2">
    <citation type="submission" date="2021-09" db="EMBL/GenBank/DDBJ databases">
        <authorList>
            <person name="Gilroy R."/>
        </authorList>
    </citation>
    <scope>NUCLEOTIDE SEQUENCE</scope>
    <source>
        <strain evidence="11">ChiBcec21-2208</strain>
    </source>
</reference>
<protein>
    <recommendedName>
        <fullName evidence="9">Magnesium transporter MgtE</fullName>
    </recommendedName>
</protein>
<evidence type="ECO:0000256" key="2">
    <source>
        <dbReference type="ARBA" id="ARBA00009749"/>
    </source>
</evidence>
<dbReference type="InterPro" id="IPR046342">
    <property type="entry name" value="CBS_dom_sf"/>
</dbReference>
<dbReference type="Pfam" id="PF00571">
    <property type="entry name" value="CBS"/>
    <property type="match status" value="2"/>
</dbReference>
<dbReference type="InterPro" id="IPR000644">
    <property type="entry name" value="CBS_dom"/>
</dbReference>
<dbReference type="InterPro" id="IPR036739">
    <property type="entry name" value="SLC41_membr_dom_sf"/>
</dbReference>
<dbReference type="Gene3D" id="3.10.580.10">
    <property type="entry name" value="CBS-domain"/>
    <property type="match status" value="1"/>
</dbReference>
<keyword evidence="7 9" id="KW-0472">Membrane</keyword>
<comment type="function">
    <text evidence="9">Acts as a magnesium transporter.</text>
</comment>
<comment type="subunit">
    <text evidence="9">Homodimer.</text>
</comment>
<dbReference type="AlphaFoldDB" id="A0A921LQW6"/>
<dbReference type="NCBIfam" id="TIGR00400">
    <property type="entry name" value="mgtE"/>
    <property type="match status" value="1"/>
</dbReference>
<keyword evidence="6 9" id="KW-1133">Transmembrane helix</keyword>
<dbReference type="CDD" id="cd04606">
    <property type="entry name" value="CBS_pair_Mg_transporter"/>
    <property type="match status" value="1"/>
</dbReference>
<evidence type="ECO:0000259" key="10">
    <source>
        <dbReference type="PROSITE" id="PS51371"/>
    </source>
</evidence>
<comment type="caution">
    <text evidence="11">The sequence shown here is derived from an EMBL/GenBank/DDBJ whole genome shotgun (WGS) entry which is preliminary data.</text>
</comment>
<accession>A0A921LQW6</accession>
<dbReference type="SUPFAM" id="SSF158791">
    <property type="entry name" value="MgtE N-terminal domain-like"/>
    <property type="match status" value="1"/>
</dbReference>
<feature type="transmembrane region" description="Helical" evidence="9">
    <location>
        <begin position="364"/>
        <end position="383"/>
    </location>
</feature>
<proteinExistence type="inferred from homology"/>
<feature type="transmembrane region" description="Helical" evidence="9">
    <location>
        <begin position="390"/>
        <end position="412"/>
    </location>
</feature>
<comment type="caution">
    <text evidence="9">Lacks conserved residue(s) required for the propagation of feature annotation.</text>
</comment>
<dbReference type="InterPro" id="IPR006667">
    <property type="entry name" value="SLC41_membr_dom"/>
</dbReference>
<keyword evidence="8" id="KW-0129">CBS domain</keyword>
<dbReference type="SMART" id="SM00116">
    <property type="entry name" value="CBS"/>
    <property type="match status" value="2"/>
</dbReference>
<evidence type="ECO:0000256" key="5">
    <source>
        <dbReference type="ARBA" id="ARBA00022842"/>
    </source>
</evidence>
<sequence>MSDTAIMTLKTMLANLDDAKKYQSLRDVMETLPAPDLAAVFEDLPPEKLPVLFRLCPKDLAAEIFAELTPETQQNLIDGLTDKELKAVVDELFVDDATDLVEEMPASVVKRILAQADPATRRMINELLKYPEDSAGGVMTTEFMELRPDMSVTQAMDSIRANGIDKETINNCYVTDKDRTLIGVVSLRALVLEKDAARLIRDMMDANVVSVSTTTDQEDVSQLFEKYGFLAIPVVDAEKRLVGIVTIDDAISILQDEASEDFAKMNAIGPSDKPYFKQSMWDLYKSRAPWLVFLMISATFSSLVIRGYESALAAVTVLTAYIPMLTDTGGNAGSQSTSTIIRGMAVGDITPHDLPRILWRECRVALLCGVTLAACNFAKLLLFDRIAAPVALVVCLTLICTVLLSQLIGGVLPVLAEKLKIDPAVMASPLITTIVDTTTLLVYFNIAKALLKI</sequence>
<dbReference type="Pfam" id="PF03448">
    <property type="entry name" value="MgtE_N"/>
    <property type="match status" value="1"/>
</dbReference>
<gene>
    <name evidence="11" type="primary">mgtE</name>
    <name evidence="11" type="ORF">K8V20_07010</name>
</gene>
<comment type="similarity">
    <text evidence="2 9">Belongs to the SLC41A transporter family.</text>
</comment>
<evidence type="ECO:0000256" key="6">
    <source>
        <dbReference type="ARBA" id="ARBA00022989"/>
    </source>
</evidence>
<evidence type="ECO:0000313" key="11">
    <source>
        <dbReference type="EMBL" id="HJG28378.1"/>
    </source>
</evidence>
<reference evidence="11" key="1">
    <citation type="journal article" date="2021" name="PeerJ">
        <title>Extensive microbial diversity within the chicken gut microbiome revealed by metagenomics and culture.</title>
        <authorList>
            <person name="Gilroy R."/>
            <person name="Ravi A."/>
            <person name="Getino M."/>
            <person name="Pursley I."/>
            <person name="Horton D.L."/>
            <person name="Alikhan N.F."/>
            <person name="Baker D."/>
            <person name="Gharbi K."/>
            <person name="Hall N."/>
            <person name="Watson M."/>
            <person name="Adriaenssens E.M."/>
            <person name="Foster-Nyarko E."/>
            <person name="Jarju S."/>
            <person name="Secka A."/>
            <person name="Antonio M."/>
            <person name="Oren A."/>
            <person name="Chaudhuri R.R."/>
            <person name="La Ragione R."/>
            <person name="Hildebrand F."/>
            <person name="Pallen M.J."/>
        </authorList>
    </citation>
    <scope>NUCLEOTIDE SEQUENCE</scope>
    <source>
        <strain evidence="11">ChiBcec21-2208</strain>
    </source>
</reference>
<dbReference type="InterPro" id="IPR038076">
    <property type="entry name" value="MgtE_N_sf"/>
</dbReference>